<dbReference type="InterPro" id="IPR041433">
    <property type="entry name" value="RPN1_C"/>
</dbReference>
<dbReference type="GO" id="GO:0005634">
    <property type="term" value="C:nucleus"/>
    <property type="evidence" value="ECO:0007669"/>
    <property type="project" value="TreeGrafter"/>
</dbReference>
<keyword evidence="2" id="KW-0677">Repeat</keyword>
<dbReference type="PIRSF" id="PIRSF015965">
    <property type="entry name" value="26S_Psome_Rpn1"/>
    <property type="match status" value="1"/>
</dbReference>
<dbReference type="GO" id="GO:0042176">
    <property type="term" value="P:regulation of protein catabolic process"/>
    <property type="evidence" value="ECO:0007669"/>
    <property type="project" value="InterPro"/>
</dbReference>
<protein>
    <submittedName>
        <fullName evidence="7">26S proteasome regulatory non-ATPase subunit</fullName>
    </submittedName>
</protein>
<dbReference type="InterPro" id="IPR040892">
    <property type="entry name" value="RPN1_N"/>
</dbReference>
<sequence>MSDNRKAVDVTVLSEDPKKKENEKKAREAESLKMSEEDERIKGQVELLVTRVGDSNTELAAVAVDQLIDLLRTHTSGSVASVPKPLKYVRSMYGQLERVQKETTNPKLAVRLHDVLSFVAMTIEFPDGQRPALEHKLLGTQDDLAHWGHEYLRFLAGCISTEWKERVSKGESVVHLDGFIQQIVSYMVKHQDEPTAVDLLMEVENIKAIIPFIDGHNHRRIASYLAAASKYLTRPMDTEALRVVYDIYVKMESYTEALFVALQLGDRAAVENLFKMCEKSSVSLQMALSCARYRFFLPNDNEEQGILSSANGNMKLSELYRHVATELDAMTPLTPEDIFKTGLDGKQSSSASDSSFKLACSFASGLVNCGYGKDMYLTGEEATWPSEQTDNRLFATTSMLGLIHLWDHADGLLEIEKYLHSDTVNIRAGACLATGISLCGVSHPYDPALGLLNDFVCAPHKEVRIGAILGLGYAYAGSMREEIRELLVPILIDGEQTMEVQCLTALALSMVFVGSTDEGMVETITHILLEMPEKDLKESATCYIILALGCLFLGRQEAADTLLDTLQTSSPIIRRYAEIVVRSCAYAATGNVVVIQNFFHAIAENDEPEDTEVPAAEGDGNGQQQKKNRQQQSTENAAHLNYKAAAVLGIALVALGEDIGTEMAKRSIIHTLLVDTVSKGEANISGRHAIPLAYALLSASNPGMRVVETLNRLSHDSDMLTAINAIVAMGVVAAGSNNARVVSKLRNLALYYQKDRFASYLFSVRLAQGFTMMGRGHLTLSPLLNDRSLVSPTALMGLLVFLHSALNFEEIILGKYSYMVSSIAPSINPRMVLAVDDQMEVVKDGVQVRVGLPVDTVAVAGKPKSITGFQTQTTPTLISVTDKVEVASQKYRPVASVVEGTFVVEEKPNME</sequence>
<evidence type="ECO:0000313" key="8">
    <source>
        <dbReference type="Proteomes" id="UP000195570"/>
    </source>
</evidence>
<dbReference type="RefSeq" id="XP_067078254.1">
    <property type="nucleotide sequence ID" value="XM_067222153.1"/>
</dbReference>
<feature type="compositionally biased region" description="Basic and acidic residues" evidence="4">
    <location>
        <begin position="15"/>
        <end position="37"/>
    </location>
</feature>
<dbReference type="InterPro" id="IPR011989">
    <property type="entry name" value="ARM-like"/>
</dbReference>
<evidence type="ECO:0000313" key="7">
    <source>
        <dbReference type="EMBL" id="SCU66869.1"/>
    </source>
</evidence>
<feature type="domain" description="26S proteasome non-ATPase regulatory subunit RPN1 C-terminal" evidence="6">
    <location>
        <begin position="857"/>
        <end position="909"/>
    </location>
</feature>
<name>A0A1G4I4R9_TRYEQ</name>
<evidence type="ECO:0000259" key="5">
    <source>
        <dbReference type="Pfam" id="PF17781"/>
    </source>
</evidence>
<evidence type="ECO:0000256" key="1">
    <source>
        <dbReference type="ARBA" id="ARBA00005460"/>
    </source>
</evidence>
<accession>A0A1G4I4R9</accession>
<dbReference type="InterPro" id="IPR002015">
    <property type="entry name" value="Proteasome/cyclosome_rpt"/>
</dbReference>
<dbReference type="VEuPathDB" id="TriTrypDB:TEOVI_000477600"/>
<evidence type="ECO:0000256" key="4">
    <source>
        <dbReference type="SAM" id="MobiDB-lite"/>
    </source>
</evidence>
<dbReference type="Pfam" id="PF01851">
    <property type="entry name" value="PC_rep"/>
    <property type="match status" value="1"/>
</dbReference>
<dbReference type="GO" id="GO:0030234">
    <property type="term" value="F:enzyme regulator activity"/>
    <property type="evidence" value="ECO:0007669"/>
    <property type="project" value="InterPro"/>
</dbReference>
<dbReference type="EMBL" id="CZPT02000637">
    <property type="protein sequence ID" value="SCU66869.1"/>
    <property type="molecule type" value="Genomic_DNA"/>
</dbReference>
<dbReference type="GeneID" id="92378716"/>
<feature type="region of interest" description="Disordered" evidence="4">
    <location>
        <begin position="1"/>
        <end position="37"/>
    </location>
</feature>
<gene>
    <name evidence="7" type="ORF">TEOVI_000477600</name>
</gene>
<keyword evidence="8" id="KW-1185">Reference proteome</keyword>
<evidence type="ECO:0000256" key="2">
    <source>
        <dbReference type="ARBA" id="ARBA00022737"/>
    </source>
</evidence>
<dbReference type="AlphaFoldDB" id="A0A1G4I4R9"/>
<evidence type="ECO:0000259" key="6">
    <source>
        <dbReference type="Pfam" id="PF18051"/>
    </source>
</evidence>
<reference evidence="7" key="1">
    <citation type="submission" date="2016-09" db="EMBL/GenBank/DDBJ databases">
        <authorList>
            <person name="Hebert L."/>
            <person name="Moumen B."/>
        </authorList>
    </citation>
    <scope>NUCLEOTIDE SEQUENCE [LARGE SCALE GENOMIC DNA]</scope>
    <source>
        <strain evidence="7">OVI</strain>
    </source>
</reference>
<dbReference type="GO" id="GO:0008540">
    <property type="term" value="C:proteasome regulatory particle, base subcomplex"/>
    <property type="evidence" value="ECO:0007669"/>
    <property type="project" value="TreeGrafter"/>
</dbReference>
<organism evidence="7 8">
    <name type="scientific">Trypanosoma equiperdum</name>
    <dbReference type="NCBI Taxonomy" id="5694"/>
    <lineage>
        <taxon>Eukaryota</taxon>
        <taxon>Discoba</taxon>
        <taxon>Euglenozoa</taxon>
        <taxon>Kinetoplastea</taxon>
        <taxon>Metakinetoplastina</taxon>
        <taxon>Trypanosomatida</taxon>
        <taxon>Trypanosomatidae</taxon>
        <taxon>Trypanosoma</taxon>
    </lineage>
</organism>
<dbReference type="InterPro" id="IPR016024">
    <property type="entry name" value="ARM-type_fold"/>
</dbReference>
<comment type="similarity">
    <text evidence="1">Belongs to the proteasome subunit S2 family.</text>
</comment>
<dbReference type="GO" id="GO:0034515">
    <property type="term" value="C:proteasome storage granule"/>
    <property type="evidence" value="ECO:0007669"/>
    <property type="project" value="TreeGrafter"/>
</dbReference>
<dbReference type="InterPro" id="IPR016643">
    <property type="entry name" value="26S_Psome_Rpn1"/>
</dbReference>
<dbReference type="PANTHER" id="PTHR10943:SF1">
    <property type="entry name" value="26S PROTEASOME NON-ATPASE REGULATORY SUBUNIT 2"/>
    <property type="match status" value="1"/>
</dbReference>
<keyword evidence="3 7" id="KW-0647">Proteasome</keyword>
<dbReference type="Pfam" id="PF17781">
    <property type="entry name" value="RPN1_RPN2_N"/>
    <property type="match status" value="1"/>
</dbReference>
<dbReference type="Proteomes" id="UP000195570">
    <property type="component" value="Unassembled WGS sequence"/>
</dbReference>
<proteinExistence type="inferred from homology"/>
<evidence type="ECO:0000256" key="3">
    <source>
        <dbReference type="ARBA" id="ARBA00022942"/>
    </source>
</evidence>
<dbReference type="SUPFAM" id="SSF48371">
    <property type="entry name" value="ARM repeat"/>
    <property type="match status" value="1"/>
</dbReference>
<dbReference type="Pfam" id="PF18051">
    <property type="entry name" value="RPN1_C"/>
    <property type="match status" value="1"/>
</dbReference>
<dbReference type="Gene3D" id="1.25.10.10">
    <property type="entry name" value="Leucine-rich Repeat Variant"/>
    <property type="match status" value="1"/>
</dbReference>
<feature type="domain" description="RPN1 N-terminal" evidence="5">
    <location>
        <begin position="46"/>
        <end position="343"/>
    </location>
</feature>
<dbReference type="GO" id="GO:0043161">
    <property type="term" value="P:proteasome-mediated ubiquitin-dependent protein catabolic process"/>
    <property type="evidence" value="ECO:0007669"/>
    <property type="project" value="TreeGrafter"/>
</dbReference>
<feature type="region of interest" description="Disordered" evidence="4">
    <location>
        <begin position="608"/>
        <end position="635"/>
    </location>
</feature>
<dbReference type="PANTHER" id="PTHR10943">
    <property type="entry name" value="26S PROTEASOME NON-ATPASE REGULATORY SUBUNIT"/>
    <property type="match status" value="1"/>
</dbReference>
<comment type="caution">
    <text evidence="7">The sequence shown here is derived from an EMBL/GenBank/DDBJ whole genome shotgun (WGS) entry which is preliminary data.</text>
</comment>